<dbReference type="AlphaFoldDB" id="A0A3P7MA08"/>
<feature type="region of interest" description="Disordered" evidence="1">
    <location>
        <begin position="1"/>
        <end position="26"/>
    </location>
</feature>
<keyword evidence="3" id="KW-1185">Reference proteome</keyword>
<protein>
    <submittedName>
        <fullName evidence="2">Uncharacterized protein</fullName>
    </submittedName>
</protein>
<organism evidence="2 3">
    <name type="scientific">Dibothriocephalus latus</name>
    <name type="common">Fish tapeworm</name>
    <name type="synonym">Diphyllobothrium latum</name>
    <dbReference type="NCBI Taxonomy" id="60516"/>
    <lineage>
        <taxon>Eukaryota</taxon>
        <taxon>Metazoa</taxon>
        <taxon>Spiralia</taxon>
        <taxon>Lophotrochozoa</taxon>
        <taxon>Platyhelminthes</taxon>
        <taxon>Cestoda</taxon>
        <taxon>Eucestoda</taxon>
        <taxon>Diphyllobothriidea</taxon>
        <taxon>Diphyllobothriidae</taxon>
        <taxon>Dibothriocephalus</taxon>
    </lineage>
</organism>
<dbReference type="OrthoDB" id="6247875at2759"/>
<evidence type="ECO:0000313" key="2">
    <source>
        <dbReference type="EMBL" id="VDN14791.1"/>
    </source>
</evidence>
<dbReference type="EMBL" id="UYRU01060398">
    <property type="protein sequence ID" value="VDN14791.1"/>
    <property type="molecule type" value="Genomic_DNA"/>
</dbReference>
<gene>
    <name evidence="2" type="ORF">DILT_LOCUS10622</name>
</gene>
<dbReference type="Proteomes" id="UP000281553">
    <property type="component" value="Unassembled WGS sequence"/>
</dbReference>
<sequence length="178" mass="19571">MSPAPDVLANECGASPRAPASSRDEAKKLTVPVSMSAVAVARKVSTNENAAACFGRHISNRPTASPFNKFFGTDVQVARPPLTRAAELHTCIHFFLRIMHLTECEDCHVCKQSVRQWTSHLVAQHTLPSEWPSERASRLPADSVQTPYTYVTESRKKRKPGTIPRPLNSFMVSSAITS</sequence>
<evidence type="ECO:0000313" key="3">
    <source>
        <dbReference type="Proteomes" id="UP000281553"/>
    </source>
</evidence>
<name>A0A3P7MA08_DIBLA</name>
<evidence type="ECO:0000256" key="1">
    <source>
        <dbReference type="SAM" id="MobiDB-lite"/>
    </source>
</evidence>
<accession>A0A3P7MA08</accession>
<reference evidence="2 3" key="1">
    <citation type="submission" date="2018-11" db="EMBL/GenBank/DDBJ databases">
        <authorList>
            <consortium name="Pathogen Informatics"/>
        </authorList>
    </citation>
    <scope>NUCLEOTIDE SEQUENCE [LARGE SCALE GENOMIC DNA]</scope>
</reference>
<proteinExistence type="predicted"/>